<organism evidence="7 8">
    <name type="scientific">Phocaeicola dorei</name>
    <dbReference type="NCBI Taxonomy" id="357276"/>
    <lineage>
        <taxon>Bacteria</taxon>
        <taxon>Pseudomonadati</taxon>
        <taxon>Bacteroidota</taxon>
        <taxon>Bacteroidia</taxon>
        <taxon>Bacteroidales</taxon>
        <taxon>Bacteroidaceae</taxon>
        <taxon>Phocaeicola</taxon>
    </lineage>
</organism>
<dbReference type="Pfam" id="PF04432">
    <property type="entry name" value="FrhB_FdhB_C"/>
    <property type="match status" value="1"/>
</dbReference>
<evidence type="ECO:0000256" key="4">
    <source>
        <dbReference type="ARBA" id="ARBA00023004"/>
    </source>
</evidence>
<reference evidence="7 8" key="1">
    <citation type="submission" date="2019-11" db="EMBL/GenBank/DDBJ databases">
        <title>Complete genome sequence of Bacteroides dorei DSM 17855.</title>
        <authorList>
            <person name="Russell J.T."/>
        </authorList>
    </citation>
    <scope>NUCLEOTIDE SEQUENCE [LARGE SCALE GENOMIC DNA]</scope>
    <source>
        <strain evidence="7 8">DSM 17855</strain>
    </source>
</reference>
<dbReference type="InterPro" id="IPR011004">
    <property type="entry name" value="Trimer_LpxA-like_sf"/>
</dbReference>
<dbReference type="InterPro" id="IPR052977">
    <property type="entry name" value="Polyferredoxin-like_ET"/>
</dbReference>
<keyword evidence="5" id="KW-0411">Iron-sulfur</keyword>
<keyword evidence="1" id="KW-0808">Transferase</keyword>
<name>A0A1Y3ZH76_9BACT</name>
<dbReference type="Gene3D" id="2.160.10.10">
    <property type="entry name" value="Hexapeptide repeat proteins"/>
    <property type="match status" value="1"/>
</dbReference>
<dbReference type="PROSITE" id="PS00101">
    <property type="entry name" value="HEXAPEP_TRANSFERASES"/>
    <property type="match status" value="1"/>
</dbReference>
<dbReference type="SUPFAM" id="SSF54862">
    <property type="entry name" value="4Fe-4S ferredoxins"/>
    <property type="match status" value="1"/>
</dbReference>
<evidence type="ECO:0000313" key="7">
    <source>
        <dbReference type="EMBL" id="QJR76331.1"/>
    </source>
</evidence>
<sequence>MISIIDKEKCCGCNACGDICNQHAITFHLDREGFWYPRVDPNLCTNCGMCERTCPQLVKYDQKHYHLQTPRVFAAYSKDEDIRMDSTSGGIHSMLALNIYKKQGYVGGAIYNSDHTVSQTISYDKELLSQIRSSKYLQSNAEGIYRHIQSLLKQDKLVFFCGTPCQIKALHLFLRKDYENLITCDFVCRGVNSPKVFLSYMKMLEKEFKSTATNIKFKAKDEGWHNFSMRVKFANGKEYCKNRWQDLFFIGYLQNGVFTRPSCFACRFKGFPRTSDITLADFWGIENIDPSMDQDKGTSLVMINSPKGMKLFESIKEQIEWKEFSYEEALKENPAIENSLNRPDTNREIFFNDIDKLPYYKVAQKYFVQQSTKESILKRIKLKLGYMYYMAQKFKKGIKPLHYSYSDIKTFKFINLSSDQVVRAFDYPFQNYKYSLVQIDKGAQLVLNSKFEMGVKQVEMSRIETRILLENNSKMIVNGLFRMYAGSYIRVIESGTLIIHGGFINENVQIICGDTIEIGKDCTIGRDVVIRSYDAHKIIKEEYQISEPIHIGEHVWIGQGATILKGVTIGNGAIIAAGAIVTRDVPAHAIVAGIPAKIVETNVNWE</sequence>
<gene>
    <name evidence="7" type="ORF">GKD17_07955</name>
</gene>
<dbReference type="PROSITE" id="PS51379">
    <property type="entry name" value="4FE4S_FER_2"/>
    <property type="match status" value="2"/>
</dbReference>
<evidence type="ECO:0000256" key="3">
    <source>
        <dbReference type="ARBA" id="ARBA00022737"/>
    </source>
</evidence>
<evidence type="ECO:0000256" key="6">
    <source>
        <dbReference type="ARBA" id="ARBA00023315"/>
    </source>
</evidence>
<keyword evidence="4" id="KW-0408">Iron</keyword>
<dbReference type="Gene3D" id="3.30.70.20">
    <property type="match status" value="1"/>
</dbReference>
<dbReference type="EMBL" id="CP046176">
    <property type="protein sequence ID" value="QJR76331.1"/>
    <property type="molecule type" value="Genomic_DNA"/>
</dbReference>
<dbReference type="InterPro" id="IPR017900">
    <property type="entry name" value="4Fe4S_Fe_S_CS"/>
</dbReference>
<proteinExistence type="predicted"/>
<evidence type="ECO:0000256" key="2">
    <source>
        <dbReference type="ARBA" id="ARBA00022723"/>
    </source>
</evidence>
<dbReference type="GeneID" id="93446612"/>
<dbReference type="Pfam" id="PF00132">
    <property type="entry name" value="Hexapep"/>
    <property type="match status" value="1"/>
</dbReference>
<dbReference type="AlphaFoldDB" id="A0A1Y3ZH76"/>
<keyword evidence="6" id="KW-0012">Acyltransferase</keyword>
<keyword evidence="2" id="KW-0479">Metal-binding</keyword>
<dbReference type="RefSeq" id="WP_007838089.1">
    <property type="nucleotide sequence ID" value="NZ_CP046176.1"/>
</dbReference>
<keyword evidence="3" id="KW-0677">Repeat</keyword>
<protein>
    <submittedName>
        <fullName evidence="7">4Fe-4S dicluster domain-containing protein</fullName>
    </submittedName>
</protein>
<dbReference type="PROSITE" id="PS00198">
    <property type="entry name" value="4FE4S_FER_1"/>
    <property type="match status" value="1"/>
</dbReference>
<dbReference type="PANTHER" id="PTHR43193:SF2">
    <property type="entry name" value="POLYFERREDOXIN PROTEIN FWDF"/>
    <property type="match status" value="1"/>
</dbReference>
<dbReference type="SUPFAM" id="SSF51161">
    <property type="entry name" value="Trimeric LpxA-like enzymes"/>
    <property type="match status" value="1"/>
</dbReference>
<dbReference type="GO" id="GO:0046872">
    <property type="term" value="F:metal ion binding"/>
    <property type="evidence" value="ECO:0007669"/>
    <property type="project" value="UniProtKB-KW"/>
</dbReference>
<dbReference type="GO" id="GO:0016746">
    <property type="term" value="F:acyltransferase activity"/>
    <property type="evidence" value="ECO:0007669"/>
    <property type="project" value="UniProtKB-KW"/>
</dbReference>
<dbReference type="Pfam" id="PF12838">
    <property type="entry name" value="Fer4_7"/>
    <property type="match status" value="1"/>
</dbReference>
<accession>A0A1Y3ZH76</accession>
<dbReference type="InterPro" id="IPR007525">
    <property type="entry name" value="FrhB_FdhB_C"/>
</dbReference>
<evidence type="ECO:0000313" key="8">
    <source>
        <dbReference type="Proteomes" id="UP000500949"/>
    </source>
</evidence>
<evidence type="ECO:0000256" key="5">
    <source>
        <dbReference type="ARBA" id="ARBA00023014"/>
    </source>
</evidence>
<dbReference type="Proteomes" id="UP000500949">
    <property type="component" value="Chromosome"/>
</dbReference>
<dbReference type="InterPro" id="IPR001451">
    <property type="entry name" value="Hexapep"/>
</dbReference>
<evidence type="ECO:0000256" key="1">
    <source>
        <dbReference type="ARBA" id="ARBA00022679"/>
    </source>
</evidence>
<dbReference type="GO" id="GO:0051536">
    <property type="term" value="F:iron-sulfur cluster binding"/>
    <property type="evidence" value="ECO:0007669"/>
    <property type="project" value="UniProtKB-KW"/>
</dbReference>
<dbReference type="PANTHER" id="PTHR43193">
    <property type="match status" value="1"/>
</dbReference>
<dbReference type="InterPro" id="IPR017896">
    <property type="entry name" value="4Fe4S_Fe-S-bd"/>
</dbReference>
<dbReference type="CDD" id="cd04647">
    <property type="entry name" value="LbH_MAT_like"/>
    <property type="match status" value="1"/>
</dbReference>
<dbReference type="InterPro" id="IPR018357">
    <property type="entry name" value="Hexapep_transf_CS"/>
</dbReference>